<keyword evidence="4" id="KW-1185">Reference proteome</keyword>
<organism evidence="3 4">
    <name type="scientific">Rhipicephalus microplus</name>
    <name type="common">Cattle tick</name>
    <name type="synonym">Boophilus microplus</name>
    <dbReference type="NCBI Taxonomy" id="6941"/>
    <lineage>
        <taxon>Eukaryota</taxon>
        <taxon>Metazoa</taxon>
        <taxon>Ecdysozoa</taxon>
        <taxon>Arthropoda</taxon>
        <taxon>Chelicerata</taxon>
        <taxon>Arachnida</taxon>
        <taxon>Acari</taxon>
        <taxon>Parasitiformes</taxon>
        <taxon>Ixodida</taxon>
        <taxon>Ixodoidea</taxon>
        <taxon>Ixodidae</taxon>
        <taxon>Rhipicephalinae</taxon>
        <taxon>Rhipicephalus</taxon>
        <taxon>Boophilus</taxon>
    </lineage>
</organism>
<proteinExistence type="predicted"/>
<dbReference type="GO" id="GO:0046983">
    <property type="term" value="F:protein dimerization activity"/>
    <property type="evidence" value="ECO:0007669"/>
    <property type="project" value="InterPro"/>
</dbReference>
<sequence length="305" mass="34025">MTLLSSLVKKVVIPTEQIDVLTCRLEDHLNPKPYLGYLFETYVDNMKAQKTDEFSVADEAVMRESCIRFITTLVDQIRQRLPDNITVLQKTSLLSVENALCVVKESLIPLLEAMAVPPETIEKIQNQWGKIILLDWKQISSTQSFWCEVHSYKDACGENPFAELAGFAMSMLVLLYSNAEVERTFSQLNIVKSKLRNKLKPETTNAILVVRAGLKRHQKSCFDYELPTAVVSAIGTSATYVQPSHLSGPSTSTSGPVEMVSDDNSGDEDLDVFFVDLGCLTFSDGNTGYRLGVRMRASKTPVIEE</sequence>
<feature type="domain" description="HAT C-terminal dimerisation" evidence="2">
    <location>
        <begin position="161"/>
        <end position="211"/>
    </location>
</feature>
<evidence type="ECO:0000259" key="2">
    <source>
        <dbReference type="Pfam" id="PF05699"/>
    </source>
</evidence>
<dbReference type="Proteomes" id="UP000821866">
    <property type="component" value="Chromosome 10"/>
</dbReference>
<gene>
    <name evidence="3" type="ORF">HPB51_008902</name>
</gene>
<dbReference type="InterPro" id="IPR012337">
    <property type="entry name" value="RNaseH-like_sf"/>
</dbReference>
<accession>A0A9J6ERQ4</accession>
<name>A0A9J6ERQ4_RHIMP</name>
<evidence type="ECO:0000256" key="1">
    <source>
        <dbReference type="SAM" id="MobiDB-lite"/>
    </source>
</evidence>
<dbReference type="InterPro" id="IPR008906">
    <property type="entry name" value="HATC_C_dom"/>
</dbReference>
<dbReference type="VEuPathDB" id="VectorBase:LOC119161769"/>
<dbReference type="AlphaFoldDB" id="A0A9J6ERQ4"/>
<reference evidence="3" key="2">
    <citation type="submission" date="2021-09" db="EMBL/GenBank/DDBJ databases">
        <authorList>
            <person name="Jia N."/>
            <person name="Wang J."/>
            <person name="Shi W."/>
            <person name="Du L."/>
            <person name="Sun Y."/>
            <person name="Zhan W."/>
            <person name="Jiang J."/>
            <person name="Wang Q."/>
            <person name="Zhang B."/>
            <person name="Ji P."/>
            <person name="Sakyi L.B."/>
            <person name="Cui X."/>
            <person name="Yuan T."/>
            <person name="Jiang B."/>
            <person name="Yang W."/>
            <person name="Lam T.T.-Y."/>
            <person name="Chang Q."/>
            <person name="Ding S."/>
            <person name="Wang X."/>
            <person name="Zhu J."/>
            <person name="Ruan X."/>
            <person name="Zhao L."/>
            <person name="Wei J."/>
            <person name="Que T."/>
            <person name="Du C."/>
            <person name="Cheng J."/>
            <person name="Dai P."/>
            <person name="Han X."/>
            <person name="Huang E."/>
            <person name="Gao Y."/>
            <person name="Liu J."/>
            <person name="Shao H."/>
            <person name="Ye R."/>
            <person name="Li L."/>
            <person name="Wei W."/>
            <person name="Wang X."/>
            <person name="Wang C."/>
            <person name="Huo Q."/>
            <person name="Li W."/>
            <person name="Guo W."/>
            <person name="Chen H."/>
            <person name="Chen S."/>
            <person name="Zhou L."/>
            <person name="Zhou L."/>
            <person name="Ni X."/>
            <person name="Tian J."/>
            <person name="Zhou Y."/>
            <person name="Sheng Y."/>
            <person name="Liu T."/>
            <person name="Pan Y."/>
            <person name="Xia L."/>
            <person name="Li J."/>
            <person name="Zhao F."/>
            <person name="Cao W."/>
        </authorList>
    </citation>
    <scope>NUCLEOTIDE SEQUENCE</scope>
    <source>
        <strain evidence="3">Rmic-2018</strain>
        <tissue evidence="3">Larvae</tissue>
    </source>
</reference>
<reference evidence="3" key="1">
    <citation type="journal article" date="2020" name="Cell">
        <title>Large-Scale Comparative Analyses of Tick Genomes Elucidate Their Genetic Diversity and Vector Capacities.</title>
        <authorList>
            <consortium name="Tick Genome and Microbiome Consortium (TIGMIC)"/>
            <person name="Jia N."/>
            <person name="Wang J."/>
            <person name="Shi W."/>
            <person name="Du L."/>
            <person name="Sun Y."/>
            <person name="Zhan W."/>
            <person name="Jiang J.F."/>
            <person name="Wang Q."/>
            <person name="Zhang B."/>
            <person name="Ji P."/>
            <person name="Bell-Sakyi L."/>
            <person name="Cui X.M."/>
            <person name="Yuan T.T."/>
            <person name="Jiang B.G."/>
            <person name="Yang W.F."/>
            <person name="Lam T.T."/>
            <person name="Chang Q.C."/>
            <person name="Ding S.J."/>
            <person name="Wang X.J."/>
            <person name="Zhu J.G."/>
            <person name="Ruan X.D."/>
            <person name="Zhao L."/>
            <person name="Wei J.T."/>
            <person name="Ye R.Z."/>
            <person name="Que T.C."/>
            <person name="Du C.H."/>
            <person name="Zhou Y.H."/>
            <person name="Cheng J.X."/>
            <person name="Dai P.F."/>
            <person name="Guo W.B."/>
            <person name="Han X.H."/>
            <person name="Huang E.J."/>
            <person name="Li L.F."/>
            <person name="Wei W."/>
            <person name="Gao Y.C."/>
            <person name="Liu J.Z."/>
            <person name="Shao H.Z."/>
            <person name="Wang X."/>
            <person name="Wang C.C."/>
            <person name="Yang T.C."/>
            <person name="Huo Q.B."/>
            <person name="Li W."/>
            <person name="Chen H.Y."/>
            <person name="Chen S.E."/>
            <person name="Zhou L.G."/>
            <person name="Ni X.B."/>
            <person name="Tian J.H."/>
            <person name="Sheng Y."/>
            <person name="Liu T."/>
            <person name="Pan Y.S."/>
            <person name="Xia L.Y."/>
            <person name="Li J."/>
            <person name="Zhao F."/>
            <person name="Cao W.C."/>
        </authorList>
    </citation>
    <scope>NUCLEOTIDE SEQUENCE</scope>
    <source>
        <strain evidence="3">Rmic-2018</strain>
    </source>
</reference>
<dbReference type="SUPFAM" id="SSF53098">
    <property type="entry name" value="Ribonuclease H-like"/>
    <property type="match status" value="1"/>
</dbReference>
<comment type="caution">
    <text evidence="3">The sequence shown here is derived from an EMBL/GenBank/DDBJ whole genome shotgun (WGS) entry which is preliminary data.</text>
</comment>
<feature type="compositionally biased region" description="Polar residues" evidence="1">
    <location>
        <begin position="242"/>
        <end position="255"/>
    </location>
</feature>
<dbReference type="Pfam" id="PF05699">
    <property type="entry name" value="Dimer_Tnp_hAT"/>
    <property type="match status" value="1"/>
</dbReference>
<evidence type="ECO:0000313" key="4">
    <source>
        <dbReference type="Proteomes" id="UP000821866"/>
    </source>
</evidence>
<protein>
    <recommendedName>
        <fullName evidence="2">HAT C-terminal dimerisation domain-containing protein</fullName>
    </recommendedName>
</protein>
<evidence type="ECO:0000313" key="3">
    <source>
        <dbReference type="EMBL" id="KAH8037195.1"/>
    </source>
</evidence>
<feature type="region of interest" description="Disordered" evidence="1">
    <location>
        <begin position="242"/>
        <end position="262"/>
    </location>
</feature>
<dbReference type="EMBL" id="JABSTU010000002">
    <property type="protein sequence ID" value="KAH8037195.1"/>
    <property type="molecule type" value="Genomic_DNA"/>
</dbReference>